<evidence type="ECO:0000259" key="5">
    <source>
        <dbReference type="Pfam" id="PF00155"/>
    </source>
</evidence>
<reference evidence="6 7" key="1">
    <citation type="submission" date="2019-02" db="EMBL/GenBank/DDBJ databases">
        <title>Genome of a new Bacteroidetes strain.</title>
        <authorList>
            <person name="Pitt A."/>
        </authorList>
    </citation>
    <scope>NUCLEOTIDE SEQUENCE [LARGE SCALE GENOMIC DNA]</scope>
    <source>
        <strain evidence="6 7">50C-KIRBA</strain>
    </source>
</reference>
<evidence type="ECO:0000256" key="2">
    <source>
        <dbReference type="ARBA" id="ARBA00022576"/>
    </source>
</evidence>
<dbReference type="RefSeq" id="WP_166230277.1">
    <property type="nucleotide sequence ID" value="NZ_CBCSIJ010000002.1"/>
</dbReference>
<evidence type="ECO:0000256" key="3">
    <source>
        <dbReference type="ARBA" id="ARBA00022679"/>
    </source>
</evidence>
<dbReference type="Pfam" id="PF00155">
    <property type="entry name" value="Aminotran_1_2"/>
    <property type="match status" value="1"/>
</dbReference>
<dbReference type="InterPro" id="IPR004839">
    <property type="entry name" value="Aminotransferase_I/II_large"/>
</dbReference>
<keyword evidence="7" id="KW-1185">Reference proteome</keyword>
<dbReference type="EMBL" id="SEWW01000003">
    <property type="protein sequence ID" value="NGZ44247.1"/>
    <property type="molecule type" value="Genomic_DNA"/>
</dbReference>
<dbReference type="Gene3D" id="3.40.640.10">
    <property type="entry name" value="Type I PLP-dependent aspartate aminotransferase-like (Major domain)"/>
    <property type="match status" value="1"/>
</dbReference>
<accession>A0ABX0EXC3</accession>
<dbReference type="PANTHER" id="PTHR42832:SF3">
    <property type="entry name" value="L-GLUTAMINE--4-(METHYLSULFANYL)-2-OXOBUTANOATE AMINOTRANSFERASE"/>
    <property type="match status" value="1"/>
</dbReference>
<evidence type="ECO:0000256" key="4">
    <source>
        <dbReference type="RuleBase" id="RU000481"/>
    </source>
</evidence>
<name>A0ABX0EXC3_9BACT</name>
<comment type="similarity">
    <text evidence="4">Belongs to the class-I pyridoxal-phosphate-dependent aminotransferase family.</text>
</comment>
<keyword evidence="3 4" id="KW-0808">Transferase</keyword>
<organism evidence="6 7">
    <name type="scientific">Aquirufa beregesia</name>
    <dbReference type="NCBI Taxonomy" id="2516556"/>
    <lineage>
        <taxon>Bacteria</taxon>
        <taxon>Pseudomonadati</taxon>
        <taxon>Bacteroidota</taxon>
        <taxon>Cytophagia</taxon>
        <taxon>Cytophagales</taxon>
        <taxon>Flectobacillaceae</taxon>
        <taxon>Aquirufa</taxon>
    </lineage>
</organism>
<dbReference type="EC" id="2.6.1.-" evidence="4"/>
<comment type="cofactor">
    <cofactor evidence="1 4">
        <name>pyridoxal 5'-phosphate</name>
        <dbReference type="ChEBI" id="CHEBI:597326"/>
    </cofactor>
</comment>
<dbReference type="InterPro" id="IPR015422">
    <property type="entry name" value="PyrdxlP-dep_Trfase_small"/>
</dbReference>
<evidence type="ECO:0000256" key="1">
    <source>
        <dbReference type="ARBA" id="ARBA00001933"/>
    </source>
</evidence>
<sequence>MSFTISPASRLQVVQEYYFSTKLKQIAALKASGIPVLNLGIGSPDLAPSDATIQALIISAQKKENHAYQGYQGIPQLREAFAQFYDKQYQVALDPNSEILPLMGSKEGIMHIAMAYLEKGDITLIPNPGYPTYQAACALTGAEVQSYELSEANGWLPDLDALAKRDLSKVKIMWVNYPHMPTGAKADKAFFEKLRDFALAHSILLVNDNPYSFILNDEPISMLSIPGMKEVALELNSLSKSHNMAGWRIGAVMGKQEFLAPILTFKSNMDSGMFLPLQEAAVEALQADSAWFKQQNEIYSARQKVVFQLMDLLNCSYDPKQSGMFVWAKVPAEYANGYELSDKILTENAVFITPGGIFGSQGNDYIRTSLCAPISLFETASKRIKTQSNGIK</sequence>
<dbReference type="Gene3D" id="3.90.1150.10">
    <property type="entry name" value="Aspartate Aminotransferase, domain 1"/>
    <property type="match status" value="1"/>
</dbReference>
<dbReference type="SUPFAM" id="SSF53383">
    <property type="entry name" value="PLP-dependent transferases"/>
    <property type="match status" value="1"/>
</dbReference>
<dbReference type="InterPro" id="IPR050881">
    <property type="entry name" value="LL-DAP_aminotransferase"/>
</dbReference>
<evidence type="ECO:0000313" key="7">
    <source>
        <dbReference type="Proteomes" id="UP001318301"/>
    </source>
</evidence>
<keyword evidence="2 4" id="KW-0032">Aminotransferase</keyword>
<dbReference type="PROSITE" id="PS00105">
    <property type="entry name" value="AA_TRANSFER_CLASS_1"/>
    <property type="match status" value="1"/>
</dbReference>
<dbReference type="InterPro" id="IPR015421">
    <property type="entry name" value="PyrdxlP-dep_Trfase_major"/>
</dbReference>
<evidence type="ECO:0000313" key="6">
    <source>
        <dbReference type="EMBL" id="NGZ44247.1"/>
    </source>
</evidence>
<dbReference type="Proteomes" id="UP001318301">
    <property type="component" value="Unassembled WGS sequence"/>
</dbReference>
<dbReference type="PANTHER" id="PTHR42832">
    <property type="entry name" value="AMINO ACID AMINOTRANSFERASE"/>
    <property type="match status" value="1"/>
</dbReference>
<feature type="domain" description="Aminotransferase class I/classII large" evidence="5">
    <location>
        <begin position="35"/>
        <end position="370"/>
    </location>
</feature>
<dbReference type="CDD" id="cd00609">
    <property type="entry name" value="AAT_like"/>
    <property type="match status" value="1"/>
</dbReference>
<dbReference type="InterPro" id="IPR004838">
    <property type="entry name" value="NHTrfase_class1_PyrdxlP-BS"/>
</dbReference>
<proteinExistence type="inferred from homology"/>
<protein>
    <recommendedName>
        <fullName evidence="4">Aminotransferase</fullName>
        <ecNumber evidence="4">2.6.1.-</ecNumber>
    </recommendedName>
</protein>
<dbReference type="GO" id="GO:0008483">
    <property type="term" value="F:transaminase activity"/>
    <property type="evidence" value="ECO:0007669"/>
    <property type="project" value="UniProtKB-KW"/>
</dbReference>
<comment type="caution">
    <text evidence="6">The sequence shown here is derived from an EMBL/GenBank/DDBJ whole genome shotgun (WGS) entry which is preliminary data.</text>
</comment>
<gene>
    <name evidence="6" type="ORF">EWU23_07145</name>
</gene>
<dbReference type="InterPro" id="IPR015424">
    <property type="entry name" value="PyrdxlP-dep_Trfase"/>
</dbReference>